<keyword evidence="1" id="KW-0808">Transferase</keyword>
<keyword evidence="1" id="KW-0235">DNA replication</keyword>
<keyword evidence="1" id="KW-0479">Metal-binding</keyword>
<dbReference type="GO" id="GO:0000278">
    <property type="term" value="P:mitotic cell cycle"/>
    <property type="evidence" value="ECO:0007669"/>
    <property type="project" value="TreeGrafter"/>
</dbReference>
<dbReference type="PANTHER" id="PTHR10670:SF0">
    <property type="entry name" value="DNA POLYMERASE EPSILON CATALYTIC SUBUNIT A"/>
    <property type="match status" value="1"/>
</dbReference>
<evidence type="ECO:0000313" key="4">
    <source>
        <dbReference type="Proteomes" id="UP000016927"/>
    </source>
</evidence>
<dbReference type="PANTHER" id="PTHR10670">
    <property type="entry name" value="DNA POLYMERASE EPSILON CATALYTIC SUBUNIT A"/>
    <property type="match status" value="1"/>
</dbReference>
<evidence type="ECO:0000256" key="1">
    <source>
        <dbReference type="RuleBase" id="RU365029"/>
    </source>
</evidence>
<dbReference type="GO" id="GO:0008270">
    <property type="term" value="F:zinc ion binding"/>
    <property type="evidence" value="ECO:0007669"/>
    <property type="project" value="UniProtKB-KW"/>
</dbReference>
<dbReference type="GO" id="GO:0008310">
    <property type="term" value="F:single-stranded DNA 3'-5' DNA exonuclease activity"/>
    <property type="evidence" value="ECO:0007669"/>
    <property type="project" value="TreeGrafter"/>
</dbReference>
<reference evidence="3 4" key="1">
    <citation type="journal article" date="2013" name="BMC Genomics">
        <title>Comparative genomics of parasitic silkworm microsporidia reveal an association between genome expansion and host adaptation.</title>
        <authorList>
            <person name="Pan G."/>
            <person name="Xu J."/>
            <person name="Li T."/>
            <person name="Xia Q."/>
            <person name="Liu S.L."/>
            <person name="Zhang G."/>
            <person name="Li S."/>
            <person name="Li C."/>
            <person name="Liu H."/>
            <person name="Yang L."/>
            <person name="Liu T."/>
            <person name="Zhang X."/>
            <person name="Wu Z."/>
            <person name="Fan W."/>
            <person name="Dang X."/>
            <person name="Xiang H."/>
            <person name="Tao M."/>
            <person name="Li Y."/>
            <person name="Hu J."/>
            <person name="Li Z."/>
            <person name="Lin L."/>
            <person name="Luo J."/>
            <person name="Geng L."/>
            <person name="Wang L."/>
            <person name="Long M."/>
            <person name="Wan Y."/>
            <person name="He N."/>
            <person name="Zhang Z."/>
            <person name="Lu C."/>
            <person name="Keeling P.J."/>
            <person name="Wang J."/>
            <person name="Xiang Z."/>
            <person name="Zhou Z."/>
        </authorList>
    </citation>
    <scope>NUCLEOTIDE SEQUENCE [LARGE SCALE GENOMIC DNA]</scope>
    <source>
        <strain evidence="4">CQ1 / CVCC 102059</strain>
    </source>
</reference>
<dbReference type="Gene3D" id="3.30.420.10">
    <property type="entry name" value="Ribonuclease H-like superfamily/Ribonuclease H"/>
    <property type="match status" value="1"/>
</dbReference>
<comment type="similarity">
    <text evidence="1">Belongs to the DNA polymerase type-B family.</text>
</comment>
<dbReference type="InterPro" id="IPR012337">
    <property type="entry name" value="RNaseH-like_sf"/>
</dbReference>
<organism evidence="3 4">
    <name type="scientific">Nosema bombycis (strain CQ1 / CVCC 102059)</name>
    <name type="common">Microsporidian parasite</name>
    <name type="synonym">Pebrine of silkworm</name>
    <dbReference type="NCBI Taxonomy" id="578461"/>
    <lineage>
        <taxon>Eukaryota</taxon>
        <taxon>Fungi</taxon>
        <taxon>Fungi incertae sedis</taxon>
        <taxon>Microsporidia</taxon>
        <taxon>Nosematidae</taxon>
        <taxon>Nosema</taxon>
    </lineage>
</organism>
<keyword evidence="1" id="KW-0539">Nucleus</keyword>
<keyword evidence="1" id="KW-0548">Nucleotidyltransferase</keyword>
<comment type="subcellular location">
    <subcellularLocation>
        <location evidence="1">Nucleus</location>
    </subcellularLocation>
</comment>
<keyword evidence="1" id="KW-0862">Zinc</keyword>
<dbReference type="EMBL" id="KB909456">
    <property type="protein sequence ID" value="EOB12106.1"/>
    <property type="molecule type" value="Genomic_DNA"/>
</dbReference>
<dbReference type="InterPro" id="IPR029703">
    <property type="entry name" value="POL2"/>
</dbReference>
<dbReference type="GO" id="GO:0008622">
    <property type="term" value="C:epsilon DNA polymerase complex"/>
    <property type="evidence" value="ECO:0007669"/>
    <property type="project" value="InterPro"/>
</dbReference>
<dbReference type="GO" id="GO:0051539">
    <property type="term" value="F:4 iron, 4 sulfur cluster binding"/>
    <property type="evidence" value="ECO:0007669"/>
    <property type="project" value="UniProtKB-KW"/>
</dbReference>
<dbReference type="GO" id="GO:0003887">
    <property type="term" value="F:DNA-directed DNA polymerase activity"/>
    <property type="evidence" value="ECO:0007669"/>
    <property type="project" value="UniProtKB-KW"/>
</dbReference>
<keyword evidence="1" id="KW-0863">Zinc-finger</keyword>
<dbReference type="AlphaFoldDB" id="R0KN68"/>
<protein>
    <recommendedName>
        <fullName evidence="1">DNA polymerase epsilon catalytic subunit</fullName>
        <ecNumber evidence="1">2.7.7.7</ecNumber>
    </recommendedName>
</protein>
<dbReference type="InterPro" id="IPR036397">
    <property type="entry name" value="RNaseH_sf"/>
</dbReference>
<dbReference type="Proteomes" id="UP000016927">
    <property type="component" value="Unassembled WGS sequence"/>
</dbReference>
<feature type="domain" description="DNA-directed DNA polymerase family B exonuclease" evidence="2">
    <location>
        <begin position="163"/>
        <end position="322"/>
    </location>
</feature>
<keyword evidence="4" id="KW-1185">Reference proteome</keyword>
<gene>
    <name evidence="3" type="primary">DPOE1</name>
    <name evidence="3" type="ORF">NBO_549g0006</name>
</gene>
<dbReference type="SUPFAM" id="SSF53098">
    <property type="entry name" value="Ribonuclease H-like"/>
    <property type="match status" value="1"/>
</dbReference>
<sequence length="328" mass="39125">MTVELLNLEEQFLYMPYYDKEKREGWIHNIKILEEETTASHIRIYFIDKSNNNFVIKMPLYYTFLIEGEFLSDIEEYLKRTYSSGYHSSKIVKKIDTKEFNHLSGNGKEFLYVEIKYRSVFNIIIRDLKKIIRLNNTRKQIDLTLKEMTKNQEINNIKDHIIQIHEYDIGDLISAMNRLNIRCGKWYKISYNGESYNFESTNSTNMPNLRVFTYDIETTKKPLQFPDSECDEIMMISIKTEKGNELIVNRNVVGKDIDRFNYSPMPEYESFFEVSNEIDEKSLIVRFIETLQEHKPHIITSYNGSSFDFPYLEKRANFYNLSFTELLV</sequence>
<evidence type="ECO:0000313" key="3">
    <source>
        <dbReference type="EMBL" id="EOB12106.1"/>
    </source>
</evidence>
<dbReference type="GO" id="GO:0006287">
    <property type="term" value="P:base-excision repair, gap-filling"/>
    <property type="evidence" value="ECO:0007669"/>
    <property type="project" value="TreeGrafter"/>
</dbReference>
<dbReference type="OrthoDB" id="10060449at2759"/>
<dbReference type="EC" id="2.7.7.7" evidence="1"/>
<dbReference type="STRING" id="578461.R0KN68"/>
<keyword evidence="1" id="KW-0239">DNA-directed DNA polymerase</keyword>
<comment type="function">
    <text evidence="1">DNA polymerase II participates in chromosomal DNA replication.</text>
</comment>
<proteinExistence type="inferred from homology"/>
<comment type="cofactor">
    <cofactor evidence="1">
        <name>[4Fe-4S] cluster</name>
        <dbReference type="ChEBI" id="CHEBI:49883"/>
    </cofactor>
</comment>
<dbReference type="GO" id="GO:0003677">
    <property type="term" value="F:DNA binding"/>
    <property type="evidence" value="ECO:0007669"/>
    <property type="project" value="UniProtKB-KW"/>
</dbReference>
<keyword evidence="1" id="KW-0238">DNA-binding</keyword>
<dbReference type="InterPro" id="IPR006133">
    <property type="entry name" value="DNA-dir_DNA_pol_B_exonuc"/>
</dbReference>
<keyword evidence="1" id="KW-0411">Iron-sulfur</keyword>
<dbReference type="GO" id="GO:0045004">
    <property type="term" value="P:DNA replication proofreading"/>
    <property type="evidence" value="ECO:0007669"/>
    <property type="project" value="TreeGrafter"/>
</dbReference>
<dbReference type="HOGENOM" id="CLU_847577_0_0_1"/>
<dbReference type="GO" id="GO:0006297">
    <property type="term" value="P:nucleotide-excision repair, DNA gap filling"/>
    <property type="evidence" value="ECO:0007669"/>
    <property type="project" value="TreeGrafter"/>
</dbReference>
<dbReference type="Pfam" id="PF03104">
    <property type="entry name" value="DNA_pol_B_exo1"/>
    <property type="match status" value="1"/>
</dbReference>
<dbReference type="VEuPathDB" id="MicrosporidiaDB:NBO_549g0006"/>
<evidence type="ECO:0000259" key="2">
    <source>
        <dbReference type="Pfam" id="PF03104"/>
    </source>
</evidence>
<comment type="catalytic activity">
    <reaction evidence="1">
        <text>DNA(n) + a 2'-deoxyribonucleoside 5'-triphosphate = DNA(n+1) + diphosphate</text>
        <dbReference type="Rhea" id="RHEA:22508"/>
        <dbReference type="Rhea" id="RHEA-COMP:17339"/>
        <dbReference type="Rhea" id="RHEA-COMP:17340"/>
        <dbReference type="ChEBI" id="CHEBI:33019"/>
        <dbReference type="ChEBI" id="CHEBI:61560"/>
        <dbReference type="ChEBI" id="CHEBI:173112"/>
        <dbReference type="EC" id="2.7.7.7"/>
    </reaction>
</comment>
<dbReference type="GO" id="GO:0006272">
    <property type="term" value="P:leading strand elongation"/>
    <property type="evidence" value="ECO:0007669"/>
    <property type="project" value="TreeGrafter"/>
</dbReference>
<name>R0KN68_NOSB1</name>
<keyword evidence="1" id="KW-0004">4Fe-4S</keyword>
<accession>R0KN68</accession>
<keyword evidence="1" id="KW-0408">Iron</keyword>